<feature type="compositionally biased region" description="Polar residues" evidence="2">
    <location>
        <begin position="267"/>
        <end position="279"/>
    </location>
</feature>
<dbReference type="EMBL" id="LFMI01000871">
    <property type="protein sequence ID" value="OTA08726.1"/>
    <property type="molecule type" value="Genomic_DNA"/>
</dbReference>
<organism evidence="3 4">
    <name type="scientific">Trichoderma parareesei</name>
    <name type="common">Filamentous fungus</name>
    <dbReference type="NCBI Taxonomy" id="858221"/>
    <lineage>
        <taxon>Eukaryota</taxon>
        <taxon>Fungi</taxon>
        <taxon>Dikarya</taxon>
        <taxon>Ascomycota</taxon>
        <taxon>Pezizomycotina</taxon>
        <taxon>Sordariomycetes</taxon>
        <taxon>Hypocreomycetidae</taxon>
        <taxon>Hypocreales</taxon>
        <taxon>Hypocreaceae</taxon>
        <taxon>Trichoderma</taxon>
    </lineage>
</organism>
<proteinExistence type="predicted"/>
<keyword evidence="1" id="KW-0175">Coiled coil</keyword>
<feature type="region of interest" description="Disordered" evidence="2">
    <location>
        <begin position="244"/>
        <end position="312"/>
    </location>
</feature>
<protein>
    <submittedName>
        <fullName evidence="3">Uncharacterized protein</fullName>
    </submittedName>
</protein>
<reference evidence="3 4" key="1">
    <citation type="journal article" date="2015" name="Genome Announc.">
        <title>Genome sequence and annotation of Trichoderma parareesei, the ancestor of the cellulase producer Trichoderma reesei.</title>
        <authorList>
            <person name="Yang D."/>
            <person name="Pomraning K."/>
            <person name="Kopchinskiy A."/>
            <person name="Karimi Aghcheh R."/>
            <person name="Atanasova L."/>
            <person name="Chenthamara K."/>
            <person name="Baker S.E."/>
            <person name="Zhang R."/>
            <person name="Shen Q."/>
            <person name="Freitag M."/>
            <person name="Kubicek C.P."/>
            <person name="Druzhinina I.S."/>
        </authorList>
    </citation>
    <scope>NUCLEOTIDE SEQUENCE [LARGE SCALE GENOMIC DNA]</scope>
    <source>
        <strain evidence="3 4">CBS 125925</strain>
    </source>
</reference>
<feature type="coiled-coil region" evidence="1">
    <location>
        <begin position="337"/>
        <end position="382"/>
    </location>
</feature>
<name>A0A2H3A3Z7_TRIPA</name>
<sequence>MASRPRMRELKIADLRLNEDDEHFADGVACVRLYWSQASQMTVESQEVMIELDVNRDYAHTDWSRKQLSNHRLYRTSTGRDDVSAWPVFLILNALYKELSLPYLAVIEERNLPTALEDHTEDYLASLAQIAKHANHLPQTRAGSSSLDGVNRVIGCHSEKAIIGVVVSLFDVVVSGSLSSLYRNVERSRLRNIVESAVTASLCHNAIDKSLLGDVFSDTHPVSTTTPTTSVTATTLPQVSLSTNLTRTPAPRAPAATMTATPSTSTETVIQPQSMQPSVDTLAGDADVDSAPSARNKRGPPTSIPAMSTKRQNTNQGTFEGMIQSLQSPATVSAKPKPSATDAISKLEQRVDVLENQVMAVLVAMTNEIKVLKEKVAMLEDV</sequence>
<evidence type="ECO:0000256" key="2">
    <source>
        <dbReference type="SAM" id="MobiDB-lite"/>
    </source>
</evidence>
<dbReference type="OrthoDB" id="4900119at2759"/>
<dbReference type="Proteomes" id="UP000219286">
    <property type="component" value="Unassembled WGS sequence"/>
</dbReference>
<evidence type="ECO:0000313" key="4">
    <source>
        <dbReference type="Proteomes" id="UP000219286"/>
    </source>
</evidence>
<dbReference type="AlphaFoldDB" id="A0A2H3A3Z7"/>
<evidence type="ECO:0000256" key="1">
    <source>
        <dbReference type="SAM" id="Coils"/>
    </source>
</evidence>
<accession>A0A2H3A3Z7</accession>
<evidence type="ECO:0000313" key="3">
    <source>
        <dbReference type="EMBL" id="OTA08726.1"/>
    </source>
</evidence>
<feature type="compositionally biased region" description="Low complexity" evidence="2">
    <location>
        <begin position="246"/>
        <end position="266"/>
    </location>
</feature>
<comment type="caution">
    <text evidence="3">The sequence shown here is derived from an EMBL/GenBank/DDBJ whole genome shotgun (WGS) entry which is preliminary data.</text>
</comment>
<gene>
    <name evidence="3" type="ORF">A9Z42_0004510</name>
</gene>
<keyword evidence="4" id="KW-1185">Reference proteome</keyword>